<accession>A0AAE0Y3V4</accession>
<protein>
    <submittedName>
        <fullName evidence="2">Uncharacterized protein</fullName>
    </submittedName>
</protein>
<sequence length="85" mass="9289">MQDNAAHKSNLACRQPLRAARSSLNDVEPVSVSAGCPRENVSEKMRDMLCRPLSRATSTRSGRNDNQRPDYLEGAGACANMAKRV</sequence>
<proteinExistence type="predicted"/>
<evidence type="ECO:0000313" key="3">
    <source>
        <dbReference type="Proteomes" id="UP001283361"/>
    </source>
</evidence>
<feature type="compositionally biased region" description="Basic and acidic residues" evidence="1">
    <location>
        <begin position="62"/>
        <end position="71"/>
    </location>
</feature>
<evidence type="ECO:0000256" key="1">
    <source>
        <dbReference type="SAM" id="MobiDB-lite"/>
    </source>
</evidence>
<name>A0AAE0Y3V4_9GAST</name>
<reference evidence="2" key="1">
    <citation type="journal article" date="2023" name="G3 (Bethesda)">
        <title>A reference genome for the long-term kleptoplast-retaining sea slug Elysia crispata morphotype clarki.</title>
        <authorList>
            <person name="Eastman K.E."/>
            <person name="Pendleton A.L."/>
            <person name="Shaikh M.A."/>
            <person name="Suttiyut T."/>
            <person name="Ogas R."/>
            <person name="Tomko P."/>
            <person name="Gavelis G."/>
            <person name="Widhalm J.R."/>
            <person name="Wisecaver J.H."/>
        </authorList>
    </citation>
    <scope>NUCLEOTIDE SEQUENCE</scope>
    <source>
        <strain evidence="2">ECLA1</strain>
    </source>
</reference>
<feature type="region of interest" description="Disordered" evidence="1">
    <location>
        <begin position="53"/>
        <end position="72"/>
    </location>
</feature>
<keyword evidence="3" id="KW-1185">Reference proteome</keyword>
<gene>
    <name evidence="2" type="ORF">RRG08_035336</name>
</gene>
<dbReference type="EMBL" id="JAWDGP010006989">
    <property type="protein sequence ID" value="KAK3731666.1"/>
    <property type="molecule type" value="Genomic_DNA"/>
</dbReference>
<organism evidence="2 3">
    <name type="scientific">Elysia crispata</name>
    <name type="common">lettuce slug</name>
    <dbReference type="NCBI Taxonomy" id="231223"/>
    <lineage>
        <taxon>Eukaryota</taxon>
        <taxon>Metazoa</taxon>
        <taxon>Spiralia</taxon>
        <taxon>Lophotrochozoa</taxon>
        <taxon>Mollusca</taxon>
        <taxon>Gastropoda</taxon>
        <taxon>Heterobranchia</taxon>
        <taxon>Euthyneura</taxon>
        <taxon>Panpulmonata</taxon>
        <taxon>Sacoglossa</taxon>
        <taxon>Placobranchoidea</taxon>
        <taxon>Plakobranchidae</taxon>
        <taxon>Elysia</taxon>
    </lineage>
</organism>
<dbReference type="AlphaFoldDB" id="A0AAE0Y3V4"/>
<comment type="caution">
    <text evidence="2">The sequence shown here is derived from an EMBL/GenBank/DDBJ whole genome shotgun (WGS) entry which is preliminary data.</text>
</comment>
<evidence type="ECO:0000313" key="2">
    <source>
        <dbReference type="EMBL" id="KAK3731666.1"/>
    </source>
</evidence>
<dbReference type="Proteomes" id="UP001283361">
    <property type="component" value="Unassembled WGS sequence"/>
</dbReference>